<dbReference type="Gene3D" id="1.25.40.10">
    <property type="entry name" value="Tetratricopeptide repeat domain"/>
    <property type="match status" value="1"/>
</dbReference>
<dbReference type="Proteomes" id="UP000324209">
    <property type="component" value="Chromosome"/>
</dbReference>
<keyword evidence="2" id="KW-0732">Signal</keyword>
<name>A0A5C1QN75_9SPIO</name>
<feature type="repeat" description="TPR" evidence="1">
    <location>
        <begin position="245"/>
        <end position="278"/>
    </location>
</feature>
<gene>
    <name evidence="3" type="ORF">EXM22_08460</name>
</gene>
<evidence type="ECO:0000256" key="1">
    <source>
        <dbReference type="PROSITE-ProRule" id="PRU00339"/>
    </source>
</evidence>
<dbReference type="EMBL" id="CP036150">
    <property type="protein sequence ID" value="QEN08014.1"/>
    <property type="molecule type" value="Genomic_DNA"/>
</dbReference>
<dbReference type="OrthoDB" id="9821539at2"/>
<dbReference type="RefSeq" id="WP_149486094.1">
    <property type="nucleotide sequence ID" value="NZ_CP036150.1"/>
</dbReference>
<evidence type="ECO:0000313" key="4">
    <source>
        <dbReference type="Proteomes" id="UP000324209"/>
    </source>
</evidence>
<feature type="signal peptide" evidence="2">
    <location>
        <begin position="1"/>
        <end position="21"/>
    </location>
</feature>
<reference evidence="3 4" key="1">
    <citation type="submission" date="2019-02" db="EMBL/GenBank/DDBJ databases">
        <title>Complete Genome Sequence and Methylome Analysis of free living Spirochaetas.</title>
        <authorList>
            <person name="Fomenkov A."/>
            <person name="Dubinina G."/>
            <person name="Leshcheva N."/>
            <person name="Mikheeva N."/>
            <person name="Grabovich M."/>
            <person name="Vincze T."/>
            <person name="Roberts R.J."/>
        </authorList>
    </citation>
    <scope>NUCLEOTIDE SEQUENCE [LARGE SCALE GENOMIC DNA]</scope>
    <source>
        <strain evidence="3 4">K2</strain>
    </source>
</reference>
<dbReference type="AlphaFoldDB" id="A0A5C1QN75"/>
<dbReference type="PROSITE" id="PS50005">
    <property type="entry name" value="TPR"/>
    <property type="match status" value="1"/>
</dbReference>
<evidence type="ECO:0000256" key="2">
    <source>
        <dbReference type="SAM" id="SignalP"/>
    </source>
</evidence>
<dbReference type="InterPro" id="IPR019734">
    <property type="entry name" value="TPR_rpt"/>
</dbReference>
<keyword evidence="4" id="KW-1185">Reference proteome</keyword>
<evidence type="ECO:0008006" key="5">
    <source>
        <dbReference type="Google" id="ProtNLM"/>
    </source>
</evidence>
<dbReference type="SUPFAM" id="SSF48452">
    <property type="entry name" value="TPR-like"/>
    <property type="match status" value="1"/>
</dbReference>
<protein>
    <recommendedName>
        <fullName evidence="5">Tetratricopeptide repeat protein</fullName>
    </recommendedName>
</protein>
<dbReference type="KEGG" id="ock:EXM22_08460"/>
<organism evidence="3 4">
    <name type="scientific">Oceanispirochaeta crateris</name>
    <dbReference type="NCBI Taxonomy" id="2518645"/>
    <lineage>
        <taxon>Bacteria</taxon>
        <taxon>Pseudomonadati</taxon>
        <taxon>Spirochaetota</taxon>
        <taxon>Spirochaetia</taxon>
        <taxon>Spirochaetales</taxon>
        <taxon>Spirochaetaceae</taxon>
        <taxon>Oceanispirochaeta</taxon>
    </lineage>
</organism>
<accession>A0A5C1QN75</accession>
<feature type="chain" id="PRO_5023137783" description="Tetratricopeptide repeat protein" evidence="2">
    <location>
        <begin position="22"/>
        <end position="291"/>
    </location>
</feature>
<proteinExistence type="predicted"/>
<dbReference type="InterPro" id="IPR011990">
    <property type="entry name" value="TPR-like_helical_dom_sf"/>
</dbReference>
<sequence>MFRSILLLSIAFLCLSYTTFAETSVDYLEGILEVQSAGGWEEVWIGDDISDTARLKLSEDGYAELLIGDSVVSLTRDGTYEVKELMRGSASVATTSLDLKKKLTLSSGNEKWQHEATMGVRGAQASVSDSTGMEDAFTYLNAGLDSLNQGDLDEALINFEEGWDFFEDQNCLFFSAVCYDALGQKRSYARSLQDIEMKDLEMEFQGAYVIRMSDLFIRSLAYTDALNLIHGFEGQEESLNADEKQQILFLKGTAYLGSGQKQDAKTAFQEAQKLIPSSSVGQQAAQALSSL</sequence>
<evidence type="ECO:0000313" key="3">
    <source>
        <dbReference type="EMBL" id="QEN08014.1"/>
    </source>
</evidence>
<keyword evidence="1" id="KW-0802">TPR repeat</keyword>